<feature type="chain" id="PRO_5014629922" description="Fibronectin type-III domain-containing protein" evidence="2">
    <location>
        <begin position="25"/>
        <end position="352"/>
    </location>
</feature>
<dbReference type="InterPro" id="IPR036116">
    <property type="entry name" value="FN3_sf"/>
</dbReference>
<feature type="region of interest" description="Disordered" evidence="1">
    <location>
        <begin position="332"/>
        <end position="352"/>
    </location>
</feature>
<accession>A0A2L1GNY6</accession>
<dbReference type="AlphaFoldDB" id="A0A2L1GNY6"/>
<evidence type="ECO:0000313" key="3">
    <source>
        <dbReference type="EMBL" id="AVD71401.1"/>
    </source>
</evidence>
<dbReference type="OrthoDB" id="5430878at2"/>
<name>A0A2L1GNY6_9BACT</name>
<dbReference type="RefSeq" id="WP_104936665.1">
    <property type="nucleotide sequence ID" value="NZ_CP021255.1"/>
</dbReference>
<evidence type="ECO:0000313" key="4">
    <source>
        <dbReference type="Proteomes" id="UP000239867"/>
    </source>
</evidence>
<organism evidence="3 4">
    <name type="scientific">Desulfobulbus oralis</name>
    <dbReference type="NCBI Taxonomy" id="1986146"/>
    <lineage>
        <taxon>Bacteria</taxon>
        <taxon>Pseudomonadati</taxon>
        <taxon>Thermodesulfobacteriota</taxon>
        <taxon>Desulfobulbia</taxon>
        <taxon>Desulfobulbales</taxon>
        <taxon>Desulfobulbaceae</taxon>
        <taxon>Desulfobulbus</taxon>
    </lineage>
</organism>
<evidence type="ECO:0000256" key="1">
    <source>
        <dbReference type="SAM" id="MobiDB-lite"/>
    </source>
</evidence>
<dbReference type="KEGG" id="deo:CAY53_07920"/>
<evidence type="ECO:0008006" key="5">
    <source>
        <dbReference type="Google" id="ProtNLM"/>
    </source>
</evidence>
<sequence length="352" mass="38156">MKRSCFQHGAPVLLAAALALPLAACGYKNNPVPPQRLVPQAITDLKYQLGKDGATLTWSYPQKTVSGKDLGRVRNFLLYRAVVPVADYCEKCPIPFLAPVTLDGGALPDKGGRTGSYNEPILRPGNMYFYKIRCSNGWLSESADSNVVSFLWDTPAAAPTGLLVRSVRGKNQLNWTAVSTNQDGSAITHPVRYQVLRKVDDGAFTRLGAPVSETTYTDGKVQSGQSYTYQVQSLSVLKQGLVEGGLSDTASATSQGREALRRPEPPQAVITDTGVKVFWNHAQTGNLAGYRIYRRAAGETSARKIGEVKLPYNMYIDKSAPKGVALYYSVSSVDSQNPANESSRTAEVQAEE</sequence>
<keyword evidence="2" id="KW-0732">Signal</keyword>
<keyword evidence="4" id="KW-1185">Reference proteome</keyword>
<dbReference type="Gene3D" id="2.60.40.10">
    <property type="entry name" value="Immunoglobulins"/>
    <property type="match status" value="2"/>
</dbReference>
<reference evidence="3 4" key="1">
    <citation type="journal article" date="2018" name="MBio">
        <title>Insights into the evolution of host association through the isolation and characterization of a novel human periodontal pathobiont, Desulfobulbus oralis.</title>
        <authorList>
            <person name="Cross K.L."/>
            <person name="Chirania P."/>
            <person name="Xiong W."/>
            <person name="Beall C.J."/>
            <person name="Elkins J.G."/>
            <person name="Giannone R.J."/>
            <person name="Griffen A.L."/>
            <person name="Guss A.M."/>
            <person name="Hettich R.L."/>
            <person name="Joshi S.S."/>
            <person name="Mokrzan E.M."/>
            <person name="Martin R.K."/>
            <person name="Zhulin I.B."/>
            <person name="Leys E.J."/>
            <person name="Podar M."/>
        </authorList>
    </citation>
    <scope>NUCLEOTIDE SEQUENCE [LARGE SCALE GENOMIC DNA]</scope>
    <source>
        <strain evidence="3 4">ORNL</strain>
    </source>
</reference>
<feature type="signal peptide" evidence="2">
    <location>
        <begin position="1"/>
        <end position="24"/>
    </location>
</feature>
<feature type="compositionally biased region" description="Polar residues" evidence="1">
    <location>
        <begin position="332"/>
        <end position="346"/>
    </location>
</feature>
<dbReference type="Proteomes" id="UP000239867">
    <property type="component" value="Chromosome"/>
</dbReference>
<gene>
    <name evidence="3" type="ORF">CAY53_07920</name>
</gene>
<proteinExistence type="predicted"/>
<dbReference type="SUPFAM" id="SSF49265">
    <property type="entry name" value="Fibronectin type III"/>
    <property type="match status" value="2"/>
</dbReference>
<dbReference type="EMBL" id="CP021255">
    <property type="protein sequence ID" value="AVD71401.1"/>
    <property type="molecule type" value="Genomic_DNA"/>
</dbReference>
<dbReference type="InterPro" id="IPR013783">
    <property type="entry name" value="Ig-like_fold"/>
</dbReference>
<evidence type="ECO:0000256" key="2">
    <source>
        <dbReference type="SAM" id="SignalP"/>
    </source>
</evidence>
<protein>
    <recommendedName>
        <fullName evidence="5">Fibronectin type-III domain-containing protein</fullName>
    </recommendedName>
</protein>